<gene>
    <name evidence="1" type="ORF">LEN_2432</name>
</gene>
<reference evidence="1 2" key="1">
    <citation type="journal article" date="2017" name="DNA Res.">
        <title>Complete genome sequence and expression profile of the commercial lytic enzyme producer Lysobacter enzymogenes M497-1.</title>
        <authorList>
            <person name="Takami H."/>
            <person name="Toyoda A."/>
            <person name="Uchiyama I."/>
            <person name="Itoh T."/>
            <person name="Takaki Y."/>
            <person name="Arai W."/>
            <person name="Nishi S."/>
            <person name="Kawai M."/>
            <person name="Shinya K."/>
            <person name="Ikeda H."/>
        </authorList>
    </citation>
    <scope>NUCLEOTIDE SEQUENCE [LARGE SCALE GENOMIC DNA]</scope>
    <source>
        <strain evidence="1 2">M497-1</strain>
    </source>
</reference>
<evidence type="ECO:0000313" key="1">
    <source>
        <dbReference type="EMBL" id="BAV97919.1"/>
    </source>
</evidence>
<proteinExistence type="predicted"/>
<accession>A0AAU9AH07</accession>
<name>A0AAU9AH07_LYSEN</name>
<dbReference type="InterPro" id="IPR008930">
    <property type="entry name" value="Terpenoid_cyclase/PrenylTrfase"/>
</dbReference>
<dbReference type="AlphaFoldDB" id="A0AAU9AH07"/>
<dbReference type="KEGG" id="lem:LEN_2432"/>
<protein>
    <recommendedName>
        <fullName evidence="3">Squalene cyclase</fullName>
    </recommendedName>
</protein>
<dbReference type="SUPFAM" id="SSF48239">
    <property type="entry name" value="Terpenoid cyclases/Protein prenyltransferases"/>
    <property type="match status" value="1"/>
</dbReference>
<dbReference type="Gene3D" id="1.50.10.20">
    <property type="match status" value="1"/>
</dbReference>
<dbReference type="GeneID" id="83064289"/>
<dbReference type="RefSeq" id="WP_096378165.1">
    <property type="nucleotide sequence ID" value="NZ_AP014940.1"/>
</dbReference>
<evidence type="ECO:0000313" key="2">
    <source>
        <dbReference type="Proteomes" id="UP000218824"/>
    </source>
</evidence>
<sequence length="328" mass="37944">MNANSDVIAWLLDSDPAIRWQVMRDLLDAPETDWQAERSKIERQGWGARLLAAQDADGQWDGGAFVPAGFTEQDWKDTGQPWTATCWSLTQLREFGLYPDCACARRTTRQVGMNSRWEHAGQPYWAGEIEECINGRTVAQGAYFGVDVAPIVERLLSQRQADGGWNCERANGSRVSSFDTTINVLEGLLEFARINADADAIRNARQAGEEYLLRRHLFRRLTTGEPADPDYLLFVHPSRWRYDILRALDYFRDSSQFRNVKPDIRLDTAIAHVRSRRLSDGRWLLDKRIRGRIWFEIDEAPGEPSRWITLRALRVLKWWESYKQPDDR</sequence>
<dbReference type="Proteomes" id="UP000218824">
    <property type="component" value="Chromosome"/>
</dbReference>
<dbReference type="EMBL" id="AP014940">
    <property type="protein sequence ID" value="BAV97919.1"/>
    <property type="molecule type" value="Genomic_DNA"/>
</dbReference>
<organism evidence="1 2">
    <name type="scientific">Lysobacter enzymogenes</name>
    <dbReference type="NCBI Taxonomy" id="69"/>
    <lineage>
        <taxon>Bacteria</taxon>
        <taxon>Pseudomonadati</taxon>
        <taxon>Pseudomonadota</taxon>
        <taxon>Gammaproteobacteria</taxon>
        <taxon>Lysobacterales</taxon>
        <taxon>Lysobacteraceae</taxon>
        <taxon>Lysobacter</taxon>
    </lineage>
</organism>
<evidence type="ECO:0008006" key="3">
    <source>
        <dbReference type="Google" id="ProtNLM"/>
    </source>
</evidence>